<proteinExistence type="predicted"/>
<keyword evidence="2" id="KW-1185">Reference proteome</keyword>
<dbReference type="EMBL" id="JAHIBW010000010">
    <property type="protein sequence ID" value="KAG7307030.1"/>
    <property type="molecule type" value="Genomic_DNA"/>
</dbReference>
<evidence type="ECO:0000313" key="1">
    <source>
        <dbReference type="EMBL" id="KAG7307030.1"/>
    </source>
</evidence>
<sequence length="53" mass="6123">MERKPSARNCQCSSSSWTKRRSLEASTRCGSAWCCWWGRWPDIWSRETPGSGL</sequence>
<comment type="caution">
    <text evidence="1">The sequence shown here is derived from an EMBL/GenBank/DDBJ whole genome shotgun (WGS) entry which is preliminary data.</text>
</comment>
<organism evidence="1 2">
    <name type="scientific">Plutella xylostella</name>
    <name type="common">Diamondback moth</name>
    <name type="synonym">Plutella maculipennis</name>
    <dbReference type="NCBI Taxonomy" id="51655"/>
    <lineage>
        <taxon>Eukaryota</taxon>
        <taxon>Metazoa</taxon>
        <taxon>Ecdysozoa</taxon>
        <taxon>Arthropoda</taxon>
        <taxon>Hexapoda</taxon>
        <taxon>Insecta</taxon>
        <taxon>Pterygota</taxon>
        <taxon>Neoptera</taxon>
        <taxon>Endopterygota</taxon>
        <taxon>Lepidoptera</taxon>
        <taxon>Glossata</taxon>
        <taxon>Ditrysia</taxon>
        <taxon>Yponomeutoidea</taxon>
        <taxon>Plutellidae</taxon>
        <taxon>Plutella</taxon>
    </lineage>
</organism>
<gene>
    <name evidence="1" type="ORF">JYU34_007161</name>
</gene>
<name>A0ABQ7QPS1_PLUXY</name>
<reference evidence="1 2" key="1">
    <citation type="submission" date="2021-06" db="EMBL/GenBank/DDBJ databases">
        <title>A haploid diamondback moth (Plutella xylostella L.) genome assembly resolves 31 chromosomes and identifies a diamide resistance mutation.</title>
        <authorList>
            <person name="Ward C.M."/>
            <person name="Perry K.D."/>
            <person name="Baker G."/>
            <person name="Powis K."/>
            <person name="Heckel D.G."/>
            <person name="Baxter S.W."/>
        </authorList>
    </citation>
    <scope>NUCLEOTIDE SEQUENCE [LARGE SCALE GENOMIC DNA]</scope>
    <source>
        <strain evidence="1 2">LV</strain>
        <tissue evidence="1">Single pupa</tissue>
    </source>
</reference>
<evidence type="ECO:0000313" key="2">
    <source>
        <dbReference type="Proteomes" id="UP000823941"/>
    </source>
</evidence>
<protein>
    <submittedName>
        <fullName evidence="1">Uncharacterized protein</fullName>
    </submittedName>
</protein>
<accession>A0ABQ7QPS1</accession>
<dbReference type="Proteomes" id="UP000823941">
    <property type="component" value="Chromosome 10"/>
</dbReference>